<keyword evidence="3" id="KW-0804">Transcription</keyword>
<dbReference type="PROSITE" id="PS50995">
    <property type="entry name" value="HTH_MARR_2"/>
    <property type="match status" value="1"/>
</dbReference>
<gene>
    <name evidence="5" type="ORF">ACFQ4H_20865</name>
</gene>
<feature type="domain" description="HTH marR-type" evidence="4">
    <location>
        <begin position="1"/>
        <end position="133"/>
    </location>
</feature>
<proteinExistence type="predicted"/>
<comment type="caution">
    <text evidence="5">The sequence shown here is derived from an EMBL/GenBank/DDBJ whole genome shotgun (WGS) entry which is preliminary data.</text>
</comment>
<evidence type="ECO:0000313" key="6">
    <source>
        <dbReference type="Proteomes" id="UP001597260"/>
    </source>
</evidence>
<accession>A0ABW3YJ83</accession>
<protein>
    <submittedName>
        <fullName evidence="5">MarR family winged helix-turn-helix transcriptional regulator</fullName>
    </submittedName>
</protein>
<reference evidence="6" key="1">
    <citation type="journal article" date="2019" name="Int. J. Syst. Evol. Microbiol.">
        <title>The Global Catalogue of Microorganisms (GCM) 10K type strain sequencing project: providing services to taxonomists for standard genome sequencing and annotation.</title>
        <authorList>
            <consortium name="The Broad Institute Genomics Platform"/>
            <consortium name="The Broad Institute Genome Sequencing Center for Infectious Disease"/>
            <person name="Wu L."/>
            <person name="Ma J."/>
        </authorList>
    </citation>
    <scope>NUCLEOTIDE SEQUENCE [LARGE SCALE GENOMIC DNA]</scope>
    <source>
        <strain evidence="6">JCM 31037</strain>
    </source>
</reference>
<evidence type="ECO:0000313" key="5">
    <source>
        <dbReference type="EMBL" id="MFD1323540.1"/>
    </source>
</evidence>
<name>A0ABW3YJ83_9ACTN</name>
<dbReference type="InterPro" id="IPR000835">
    <property type="entry name" value="HTH_MarR-typ"/>
</dbReference>
<organism evidence="5 6">
    <name type="scientific">Micromonospora sonneratiae</name>
    <dbReference type="NCBI Taxonomy" id="1184706"/>
    <lineage>
        <taxon>Bacteria</taxon>
        <taxon>Bacillati</taxon>
        <taxon>Actinomycetota</taxon>
        <taxon>Actinomycetes</taxon>
        <taxon>Micromonosporales</taxon>
        <taxon>Micromonosporaceae</taxon>
        <taxon>Micromonospora</taxon>
    </lineage>
</organism>
<keyword evidence="1" id="KW-0805">Transcription regulation</keyword>
<dbReference type="Proteomes" id="UP001597260">
    <property type="component" value="Unassembled WGS sequence"/>
</dbReference>
<dbReference type="PANTHER" id="PTHR42756:SF1">
    <property type="entry name" value="TRANSCRIPTIONAL REPRESSOR OF EMRAB OPERON"/>
    <property type="match status" value="1"/>
</dbReference>
<dbReference type="RefSeq" id="WP_377572807.1">
    <property type="nucleotide sequence ID" value="NZ_JBHTMP010000033.1"/>
</dbReference>
<dbReference type="InterPro" id="IPR036388">
    <property type="entry name" value="WH-like_DNA-bd_sf"/>
</dbReference>
<sequence length="140" mass="15611">MERIGLVIKRAEQALINEKTRVLQEFRLTVPQYAALLVLLQTSEASAAQLARSCLVTPQTMATVLENLEGKGLIERTVSPLHQRVRVARLTSEGTDLVRRADRVVLAVERRLAAAFTADERRMLTEHLERAIVALAHHGP</sequence>
<dbReference type="Gene3D" id="1.10.10.10">
    <property type="entry name" value="Winged helix-like DNA-binding domain superfamily/Winged helix DNA-binding domain"/>
    <property type="match status" value="1"/>
</dbReference>
<evidence type="ECO:0000256" key="3">
    <source>
        <dbReference type="ARBA" id="ARBA00023163"/>
    </source>
</evidence>
<dbReference type="SUPFAM" id="SSF46785">
    <property type="entry name" value="Winged helix' DNA-binding domain"/>
    <property type="match status" value="1"/>
</dbReference>
<keyword evidence="2" id="KW-0238">DNA-binding</keyword>
<dbReference type="InterPro" id="IPR036390">
    <property type="entry name" value="WH_DNA-bd_sf"/>
</dbReference>
<keyword evidence="6" id="KW-1185">Reference proteome</keyword>
<evidence type="ECO:0000256" key="1">
    <source>
        <dbReference type="ARBA" id="ARBA00023015"/>
    </source>
</evidence>
<dbReference type="EMBL" id="JBHTMP010000033">
    <property type="protein sequence ID" value="MFD1323540.1"/>
    <property type="molecule type" value="Genomic_DNA"/>
</dbReference>
<evidence type="ECO:0000256" key="2">
    <source>
        <dbReference type="ARBA" id="ARBA00023125"/>
    </source>
</evidence>
<dbReference type="SMART" id="SM00347">
    <property type="entry name" value="HTH_MARR"/>
    <property type="match status" value="1"/>
</dbReference>
<evidence type="ECO:0000259" key="4">
    <source>
        <dbReference type="PROSITE" id="PS50995"/>
    </source>
</evidence>
<dbReference type="Pfam" id="PF12802">
    <property type="entry name" value="MarR_2"/>
    <property type="match status" value="1"/>
</dbReference>
<dbReference type="PRINTS" id="PR00598">
    <property type="entry name" value="HTHMARR"/>
</dbReference>
<dbReference type="PANTHER" id="PTHR42756">
    <property type="entry name" value="TRANSCRIPTIONAL REGULATOR, MARR"/>
    <property type="match status" value="1"/>
</dbReference>